<gene>
    <name evidence="1" type="ORF">WDS16_06465</name>
</gene>
<dbReference type="RefSeq" id="WP_338891372.1">
    <property type="nucleotide sequence ID" value="NZ_CP147846.1"/>
</dbReference>
<dbReference type="InterPro" id="IPR013207">
    <property type="entry name" value="LGFP"/>
</dbReference>
<dbReference type="Pfam" id="PF08310">
    <property type="entry name" value="LGFP"/>
    <property type="match status" value="4"/>
</dbReference>
<proteinExistence type="predicted"/>
<organism evidence="1 2">
    <name type="scientific">Rhodococcus sovatensis</name>
    <dbReference type="NCBI Taxonomy" id="1805840"/>
    <lineage>
        <taxon>Bacteria</taxon>
        <taxon>Bacillati</taxon>
        <taxon>Actinomycetota</taxon>
        <taxon>Actinomycetes</taxon>
        <taxon>Mycobacteriales</taxon>
        <taxon>Nocardiaceae</taxon>
        <taxon>Rhodococcus</taxon>
    </lineage>
</organism>
<evidence type="ECO:0000313" key="1">
    <source>
        <dbReference type="EMBL" id="WXG70159.1"/>
    </source>
</evidence>
<protein>
    <recommendedName>
        <fullName evidence="3">LGFP repeat-containing protein</fullName>
    </recommendedName>
</protein>
<dbReference type="EMBL" id="CP147846">
    <property type="protein sequence ID" value="WXG70159.1"/>
    <property type="molecule type" value="Genomic_DNA"/>
</dbReference>
<accession>A0ABZ2PMB8</accession>
<keyword evidence="2" id="KW-1185">Reference proteome</keyword>
<evidence type="ECO:0008006" key="3">
    <source>
        <dbReference type="Google" id="ProtNLM"/>
    </source>
</evidence>
<name>A0ABZ2PMB8_9NOCA</name>
<sequence length="393" mass="42887">MREAELQARNATSRAAADCQQYWPSSNWVCGAIRDKYNSLGAQNSFLLWPTSDELVNPDGFGRRNTFVNGPIYWSAATGAHPVVNSFLNRWGIHGYEAGWLHYPTTDEIVLPDGGRRQEFQDGVIYVAFQNAIGSALPNGPIRDKYNALGGLEPAGTLLGYPTQDQAPLPDGQGQMDRFERGVIYWSPSTGAHPVAGGIYPVWSNYGYETGRYGYPTSDEYPLGNGVVRQDFQNGPIDWSPDWSLTVSPSTDPPPASVTDPNARQAIEDDIICSIYADEPYWQPGPGSVSVVLANGAAWCTDAPYIWEQETSLWMRYANSSEWIELNSDLSDNPADVAGTVHRQQVGSAGCEVDAYYHTTIYALGVYGSEDSDYIDTADVQPCPSIPPGGGTS</sequence>
<dbReference type="Proteomes" id="UP001432000">
    <property type="component" value="Chromosome"/>
</dbReference>
<reference evidence="1 2" key="1">
    <citation type="submission" date="2024-03" db="EMBL/GenBank/DDBJ databases">
        <title>Natural products discovery in diverse microorganisms through a two-stage MS feature dereplication strategy.</title>
        <authorList>
            <person name="Zhang R."/>
        </authorList>
    </citation>
    <scope>NUCLEOTIDE SEQUENCE [LARGE SCALE GENOMIC DNA]</scope>
    <source>
        <strain evidence="1 2">18930</strain>
    </source>
</reference>
<evidence type="ECO:0000313" key="2">
    <source>
        <dbReference type="Proteomes" id="UP001432000"/>
    </source>
</evidence>